<dbReference type="InterPro" id="IPR011701">
    <property type="entry name" value="MFS"/>
</dbReference>
<keyword evidence="1" id="KW-0812">Transmembrane</keyword>
<dbReference type="PANTHER" id="PTHR23527">
    <property type="entry name" value="BLL3282 PROTEIN"/>
    <property type="match status" value="1"/>
</dbReference>
<dbReference type="InterPro" id="IPR036259">
    <property type="entry name" value="MFS_trans_sf"/>
</dbReference>
<dbReference type="Proteomes" id="UP001458415">
    <property type="component" value="Unassembled WGS sequence"/>
</dbReference>
<accession>A0ABV1WAX7</accession>
<keyword evidence="3" id="KW-1185">Reference proteome</keyword>
<dbReference type="InterPro" id="IPR052952">
    <property type="entry name" value="MFS-Transporter"/>
</dbReference>
<gene>
    <name evidence="2" type="ORF">ABT317_31135</name>
</gene>
<keyword evidence="1" id="KW-1133">Transmembrane helix</keyword>
<evidence type="ECO:0000256" key="1">
    <source>
        <dbReference type="SAM" id="Phobius"/>
    </source>
</evidence>
<organism evidence="2 3">
    <name type="scientific">Streptomyces carpinensis</name>
    <dbReference type="NCBI Taxonomy" id="66369"/>
    <lineage>
        <taxon>Bacteria</taxon>
        <taxon>Bacillati</taxon>
        <taxon>Actinomycetota</taxon>
        <taxon>Actinomycetes</taxon>
        <taxon>Kitasatosporales</taxon>
        <taxon>Streptomycetaceae</taxon>
        <taxon>Streptomyces</taxon>
    </lineage>
</organism>
<evidence type="ECO:0000313" key="3">
    <source>
        <dbReference type="Proteomes" id="UP001458415"/>
    </source>
</evidence>
<keyword evidence="1" id="KW-0472">Membrane</keyword>
<feature type="transmembrane region" description="Helical" evidence="1">
    <location>
        <begin position="85"/>
        <end position="104"/>
    </location>
</feature>
<dbReference type="Gene3D" id="1.20.1250.20">
    <property type="entry name" value="MFS general substrate transporter like domains"/>
    <property type="match status" value="1"/>
</dbReference>
<feature type="transmembrane region" description="Helical" evidence="1">
    <location>
        <begin position="28"/>
        <end position="52"/>
    </location>
</feature>
<reference evidence="2 3" key="1">
    <citation type="submission" date="2024-06" db="EMBL/GenBank/DDBJ databases">
        <title>The Natural Products Discovery Center: Release of the First 8490 Sequenced Strains for Exploring Actinobacteria Biosynthetic Diversity.</title>
        <authorList>
            <person name="Kalkreuter E."/>
            <person name="Kautsar S.A."/>
            <person name="Yang D."/>
            <person name="Bader C.D."/>
            <person name="Teijaro C.N."/>
            <person name="Fluegel L."/>
            <person name="Davis C.M."/>
            <person name="Simpson J.R."/>
            <person name="Lauterbach L."/>
            <person name="Steele A.D."/>
            <person name="Gui C."/>
            <person name="Meng S."/>
            <person name="Li G."/>
            <person name="Viehrig K."/>
            <person name="Ye F."/>
            <person name="Su P."/>
            <person name="Kiefer A.F."/>
            <person name="Nichols A."/>
            <person name="Cepeda A.J."/>
            <person name="Yan W."/>
            <person name="Fan B."/>
            <person name="Jiang Y."/>
            <person name="Adhikari A."/>
            <person name="Zheng C.-J."/>
            <person name="Schuster L."/>
            <person name="Cowan T.M."/>
            <person name="Smanski M.J."/>
            <person name="Chevrette M.G."/>
            <person name="De Carvalho L.P.S."/>
            <person name="Shen B."/>
        </authorList>
    </citation>
    <scope>NUCLEOTIDE SEQUENCE [LARGE SCALE GENOMIC DNA]</scope>
    <source>
        <strain evidence="2 3">NPDC000634</strain>
    </source>
</reference>
<name>A0ABV1WAX7_9ACTN</name>
<feature type="transmembrane region" description="Helical" evidence="1">
    <location>
        <begin position="110"/>
        <end position="131"/>
    </location>
</feature>
<feature type="non-terminal residue" evidence="2">
    <location>
        <position position="132"/>
    </location>
</feature>
<sequence length="132" mass="13379">MLNGQGDDRADPERPLPPVWRAPGMRPLLGSAALGFAGLSLLLPVSPLWALHGGADELGAGLVNTVLMLFTVVAQLLVGRLLRRLGWAGTLALGSCLLGLPSLGHLLTDGVGAVAALAAVRGLGFGILTVCG</sequence>
<feature type="transmembrane region" description="Helical" evidence="1">
    <location>
        <begin position="58"/>
        <end position="78"/>
    </location>
</feature>
<dbReference type="SUPFAM" id="SSF103473">
    <property type="entry name" value="MFS general substrate transporter"/>
    <property type="match status" value="1"/>
</dbReference>
<comment type="caution">
    <text evidence="2">The sequence shown here is derived from an EMBL/GenBank/DDBJ whole genome shotgun (WGS) entry which is preliminary data.</text>
</comment>
<dbReference type="Pfam" id="PF07690">
    <property type="entry name" value="MFS_1"/>
    <property type="match status" value="1"/>
</dbReference>
<proteinExistence type="predicted"/>
<dbReference type="PANTHER" id="PTHR23527:SF1">
    <property type="entry name" value="BLL3282 PROTEIN"/>
    <property type="match status" value="1"/>
</dbReference>
<evidence type="ECO:0000313" key="2">
    <source>
        <dbReference type="EMBL" id="MER6981309.1"/>
    </source>
</evidence>
<protein>
    <submittedName>
        <fullName evidence="2">MFS transporter</fullName>
    </submittedName>
</protein>
<dbReference type="EMBL" id="JBEPCU010000736">
    <property type="protein sequence ID" value="MER6981309.1"/>
    <property type="molecule type" value="Genomic_DNA"/>
</dbReference>